<dbReference type="PANTHER" id="PTHR48449:SF1">
    <property type="entry name" value="DUF1985 DOMAIN-CONTAINING PROTEIN"/>
    <property type="match status" value="1"/>
</dbReference>
<proteinExistence type="predicted"/>
<reference evidence="1" key="2">
    <citation type="submission" date="2021-03" db="UniProtKB">
        <authorList>
            <consortium name="EnsemblPlants"/>
        </authorList>
    </citation>
    <scope>IDENTIFICATION</scope>
</reference>
<dbReference type="Gramene" id="evm.model.04.1921">
    <property type="protein sequence ID" value="cds.evm.model.04.1921"/>
    <property type="gene ID" value="evm.TU.04.1921"/>
</dbReference>
<dbReference type="EnsemblPlants" id="evm.model.04.1921">
    <property type="protein sequence ID" value="cds.evm.model.04.1921"/>
    <property type="gene ID" value="evm.TU.04.1921"/>
</dbReference>
<dbReference type="PANTHER" id="PTHR48449">
    <property type="entry name" value="DUF1985 DOMAIN-CONTAINING PROTEIN"/>
    <property type="match status" value="1"/>
</dbReference>
<dbReference type="Proteomes" id="UP000596661">
    <property type="component" value="Chromosome 4"/>
</dbReference>
<evidence type="ECO:0000313" key="1">
    <source>
        <dbReference type="EnsemblPlants" id="cds.evm.model.04.1921"/>
    </source>
</evidence>
<sequence>MALKLKLSVFEHFTSRLTYRGLDKFKYINDKFEAIKLIERVKASPFGPFWEVGELTFSGALVHNLLLQKTKVENEKEDEIWFYVGKTNMRFGRLEFGLIFGLLMGIGPTEEEIEAKSSDR</sequence>
<keyword evidence="2" id="KW-1185">Reference proteome</keyword>
<evidence type="ECO:0008006" key="3">
    <source>
        <dbReference type="Google" id="ProtNLM"/>
    </source>
</evidence>
<protein>
    <recommendedName>
        <fullName evidence="3">DUF1985 domain-containing protein</fullName>
    </recommendedName>
</protein>
<evidence type="ECO:0000313" key="2">
    <source>
        <dbReference type="Proteomes" id="UP000596661"/>
    </source>
</evidence>
<dbReference type="AlphaFoldDB" id="A0A803PF24"/>
<dbReference type="EMBL" id="UZAU01000401">
    <property type="status" value="NOT_ANNOTATED_CDS"/>
    <property type="molecule type" value="Genomic_DNA"/>
</dbReference>
<name>A0A803PF24_CANSA</name>
<accession>A0A803PF24</accession>
<reference evidence="1" key="1">
    <citation type="submission" date="2018-11" db="EMBL/GenBank/DDBJ databases">
        <authorList>
            <person name="Grassa J C."/>
        </authorList>
    </citation>
    <scope>NUCLEOTIDE SEQUENCE [LARGE SCALE GENOMIC DNA]</scope>
</reference>
<organism evidence="1 2">
    <name type="scientific">Cannabis sativa</name>
    <name type="common">Hemp</name>
    <name type="synonym">Marijuana</name>
    <dbReference type="NCBI Taxonomy" id="3483"/>
    <lineage>
        <taxon>Eukaryota</taxon>
        <taxon>Viridiplantae</taxon>
        <taxon>Streptophyta</taxon>
        <taxon>Embryophyta</taxon>
        <taxon>Tracheophyta</taxon>
        <taxon>Spermatophyta</taxon>
        <taxon>Magnoliopsida</taxon>
        <taxon>eudicotyledons</taxon>
        <taxon>Gunneridae</taxon>
        <taxon>Pentapetalae</taxon>
        <taxon>rosids</taxon>
        <taxon>fabids</taxon>
        <taxon>Rosales</taxon>
        <taxon>Cannabaceae</taxon>
        <taxon>Cannabis</taxon>
    </lineage>
</organism>